<dbReference type="ExpressionAtlas" id="A0A2K3JUJ4">
    <property type="expression patterns" value="baseline"/>
</dbReference>
<feature type="region of interest" description="Disordered" evidence="1">
    <location>
        <begin position="26"/>
        <end position="55"/>
    </location>
</feature>
<comment type="caution">
    <text evidence="2">The sequence shown here is derived from an EMBL/GenBank/DDBJ whole genome shotgun (WGS) entry which is preliminary data.</text>
</comment>
<name>A0A2K3JUJ4_TRIPR</name>
<dbReference type="Proteomes" id="UP000236291">
    <property type="component" value="Unassembled WGS sequence"/>
</dbReference>
<proteinExistence type="predicted"/>
<evidence type="ECO:0000313" key="3">
    <source>
        <dbReference type="Proteomes" id="UP000236291"/>
    </source>
</evidence>
<feature type="compositionally biased region" description="Basic and acidic residues" evidence="1">
    <location>
        <begin position="26"/>
        <end position="35"/>
    </location>
</feature>
<accession>A0A2K3JUJ4</accession>
<reference evidence="2 3" key="1">
    <citation type="journal article" date="2014" name="Am. J. Bot.">
        <title>Genome assembly and annotation for red clover (Trifolium pratense; Fabaceae).</title>
        <authorList>
            <person name="Istvanek J."/>
            <person name="Jaros M."/>
            <person name="Krenek A."/>
            <person name="Repkova J."/>
        </authorList>
    </citation>
    <scope>NUCLEOTIDE SEQUENCE [LARGE SCALE GENOMIC DNA]</scope>
    <source>
        <strain evidence="3">cv. Tatra</strain>
        <tissue evidence="2">Young leaves</tissue>
    </source>
</reference>
<reference evidence="2 3" key="2">
    <citation type="journal article" date="2017" name="Front. Plant Sci.">
        <title>Gene Classification and Mining of Molecular Markers Useful in Red Clover (Trifolium pratense) Breeding.</title>
        <authorList>
            <person name="Istvanek J."/>
            <person name="Dluhosova J."/>
            <person name="Dluhos P."/>
            <person name="Patkova L."/>
            <person name="Nedelnik J."/>
            <person name="Repkova J."/>
        </authorList>
    </citation>
    <scope>NUCLEOTIDE SEQUENCE [LARGE SCALE GENOMIC DNA]</scope>
    <source>
        <strain evidence="3">cv. Tatra</strain>
        <tissue evidence="2">Young leaves</tissue>
    </source>
</reference>
<dbReference type="AlphaFoldDB" id="A0A2K3JUJ4"/>
<gene>
    <name evidence="2" type="ORF">L195_g050543</name>
</gene>
<protein>
    <submittedName>
        <fullName evidence="2">Early light-induced-like protein</fullName>
    </submittedName>
</protein>
<evidence type="ECO:0000313" key="2">
    <source>
        <dbReference type="EMBL" id="PNX57713.1"/>
    </source>
</evidence>
<feature type="compositionally biased region" description="Pro residues" evidence="1">
    <location>
        <begin position="41"/>
        <end position="52"/>
    </location>
</feature>
<feature type="non-terminal residue" evidence="2">
    <location>
        <position position="1"/>
    </location>
</feature>
<organism evidence="2 3">
    <name type="scientific">Trifolium pratense</name>
    <name type="common">Red clover</name>
    <dbReference type="NCBI Taxonomy" id="57577"/>
    <lineage>
        <taxon>Eukaryota</taxon>
        <taxon>Viridiplantae</taxon>
        <taxon>Streptophyta</taxon>
        <taxon>Embryophyta</taxon>
        <taxon>Tracheophyta</taxon>
        <taxon>Spermatophyta</taxon>
        <taxon>Magnoliopsida</taxon>
        <taxon>eudicotyledons</taxon>
        <taxon>Gunneridae</taxon>
        <taxon>Pentapetalae</taxon>
        <taxon>rosids</taxon>
        <taxon>fabids</taxon>
        <taxon>Fabales</taxon>
        <taxon>Fabaceae</taxon>
        <taxon>Papilionoideae</taxon>
        <taxon>50 kb inversion clade</taxon>
        <taxon>NPAAA clade</taxon>
        <taxon>Hologalegina</taxon>
        <taxon>IRL clade</taxon>
        <taxon>Trifolieae</taxon>
        <taxon>Trifolium</taxon>
    </lineage>
</organism>
<evidence type="ECO:0000256" key="1">
    <source>
        <dbReference type="SAM" id="MobiDB-lite"/>
    </source>
</evidence>
<dbReference type="EMBL" id="ASHM01077037">
    <property type="protein sequence ID" value="PNX57713.1"/>
    <property type="molecule type" value="Genomic_DNA"/>
</dbReference>
<sequence length="78" mass="8919">VNQFNSFPSVYMPNMRRNASLKVRSMAEEEQKEQLKVPVDPITPTPVTPTPQPAYTRSPKVRIVVKIISTCFPELYAR</sequence>